<dbReference type="InterPro" id="IPR025736">
    <property type="entry name" value="PucR_C-HTH_dom"/>
</dbReference>
<dbReference type="Gene3D" id="1.10.10.2840">
    <property type="entry name" value="PucR C-terminal helix-turn-helix domain"/>
    <property type="match status" value="1"/>
</dbReference>
<dbReference type="PANTHER" id="PTHR33744">
    <property type="entry name" value="CARBOHYDRATE DIACID REGULATOR"/>
    <property type="match status" value="1"/>
</dbReference>
<dbReference type="InterPro" id="IPR051448">
    <property type="entry name" value="CdaR-like_regulators"/>
</dbReference>
<dbReference type="Gene3D" id="3.30.450.40">
    <property type="match status" value="1"/>
</dbReference>
<comment type="caution">
    <text evidence="3">The sequence shown here is derived from an EMBL/GenBank/DDBJ whole genome shotgun (WGS) entry which is preliminary data.</text>
</comment>
<dbReference type="InterPro" id="IPR042070">
    <property type="entry name" value="PucR_C-HTH_sf"/>
</dbReference>
<dbReference type="InterPro" id="IPR041522">
    <property type="entry name" value="CdaR_GGDEF"/>
</dbReference>
<dbReference type="InterPro" id="IPR029016">
    <property type="entry name" value="GAF-like_dom_sf"/>
</dbReference>
<dbReference type="Pfam" id="PF13185">
    <property type="entry name" value="GAF_2"/>
    <property type="match status" value="1"/>
</dbReference>
<dbReference type="SUPFAM" id="SSF55781">
    <property type="entry name" value="GAF domain-like"/>
    <property type="match status" value="1"/>
</dbReference>
<protein>
    <submittedName>
        <fullName evidence="3">GAF domain-containing protein</fullName>
    </submittedName>
</protein>
<dbReference type="Proteomes" id="UP000468735">
    <property type="component" value="Unassembled WGS sequence"/>
</dbReference>
<keyword evidence="4" id="KW-1185">Reference proteome</keyword>
<dbReference type="OrthoDB" id="8026818at2"/>
<name>A0A6H9YLD0_9ACTN</name>
<accession>A0A6H9YLD0</accession>
<organism evidence="3 4">
    <name type="scientific">Actinomadura rudentiformis</name>
    <dbReference type="NCBI Taxonomy" id="359158"/>
    <lineage>
        <taxon>Bacteria</taxon>
        <taxon>Bacillati</taxon>
        <taxon>Actinomycetota</taxon>
        <taxon>Actinomycetes</taxon>
        <taxon>Streptosporangiales</taxon>
        <taxon>Thermomonosporaceae</taxon>
        <taxon>Actinomadura</taxon>
    </lineage>
</organism>
<dbReference type="EMBL" id="WBMT01000011">
    <property type="protein sequence ID" value="KAB2346521.1"/>
    <property type="molecule type" value="Genomic_DNA"/>
</dbReference>
<dbReference type="AlphaFoldDB" id="A0A6H9YLD0"/>
<dbReference type="InterPro" id="IPR003018">
    <property type="entry name" value="GAF"/>
</dbReference>
<dbReference type="RefSeq" id="WP_151563558.1">
    <property type="nucleotide sequence ID" value="NZ_WBMT01000011.1"/>
</dbReference>
<sequence>MTCAIFLELLAREASPVEFEAPLLEARAAGAPPEELAELERTKLAALRVRTLLERRARREAELSALFDTASDLAGLRDLDAVLEAIVRRARRLLHADISYMTLNDDERGDTFMRVTDGSVSAAFRALRLPMGAGLGGLVAQTATPYTSADYPEDERFHHLSFIDSAVKEEGLVAILGVPMRLGGRVIGVLYAANRSARPFVQEEVTLLGSLAAHAAIAIDNARLLEETRAALDELSSANKLIQARSAAVERAAQAHDRMTALVVRGGGVEDVAAVVTDVLGGALVVLDAEGRRLAALGEAGDLNEADIEAAATASRSLGRTVQRGGLWVTSMAAGAEVLGTLVLRTADDMPDPDQRILERAALVTALLLLFRRSVAEAEGRVRGELLNDLLAGRADREALRDRAKLVGVDLTAPHILVVARHNGDRQRAAFWATSHAALRQGLVAARGDEVILLLPGTSPGPEARQVARDLSAALGVPATAGAAGPLDTPTDIAPAHREAERCAEALLSLGRSGDGASSDELGFVGLLVGDGRDVPAFLSSALGPVLAYDERRGTALIQTLETYFAAGCSLSRAAERLHIHVNTVTQRLDRVAQLLGEDWQSPDRSLELQLALRLNRLRAAL</sequence>
<dbReference type="Pfam" id="PF17853">
    <property type="entry name" value="GGDEF_2"/>
    <property type="match status" value="1"/>
</dbReference>
<evidence type="ECO:0000256" key="1">
    <source>
        <dbReference type="ARBA" id="ARBA00006754"/>
    </source>
</evidence>
<dbReference type="Pfam" id="PF13556">
    <property type="entry name" value="HTH_30"/>
    <property type="match status" value="1"/>
</dbReference>
<feature type="domain" description="GAF" evidence="2">
    <location>
        <begin position="78"/>
        <end position="229"/>
    </location>
</feature>
<evidence type="ECO:0000313" key="4">
    <source>
        <dbReference type="Proteomes" id="UP000468735"/>
    </source>
</evidence>
<proteinExistence type="inferred from homology"/>
<evidence type="ECO:0000259" key="2">
    <source>
        <dbReference type="SMART" id="SM00065"/>
    </source>
</evidence>
<reference evidence="3 4" key="1">
    <citation type="submission" date="2019-09" db="EMBL/GenBank/DDBJ databases">
        <title>Actinomadura physcomitrii sp. nov., a novel actinomycete isolated from moss [Physcomitrium sphaericum (Ludw) Fuernr].</title>
        <authorList>
            <person name="Zhuang X."/>
            <person name="Liu C."/>
        </authorList>
    </citation>
    <scope>NUCLEOTIDE SEQUENCE [LARGE SCALE GENOMIC DNA]</scope>
    <source>
        <strain evidence="3 4">HMC1</strain>
    </source>
</reference>
<evidence type="ECO:0000313" key="3">
    <source>
        <dbReference type="EMBL" id="KAB2346521.1"/>
    </source>
</evidence>
<comment type="similarity">
    <text evidence="1">Belongs to the CdaR family.</text>
</comment>
<dbReference type="PANTHER" id="PTHR33744:SF1">
    <property type="entry name" value="DNA-BINDING TRANSCRIPTIONAL ACTIVATOR ADER"/>
    <property type="match status" value="1"/>
</dbReference>
<gene>
    <name evidence="3" type="ORF">F8566_24025</name>
</gene>
<dbReference type="SMART" id="SM00065">
    <property type="entry name" value="GAF"/>
    <property type="match status" value="1"/>
</dbReference>